<dbReference type="Gene3D" id="3.40.1800.10">
    <property type="entry name" value="His-Me finger endonucleases"/>
    <property type="match status" value="1"/>
</dbReference>
<dbReference type="SUPFAM" id="SSF54060">
    <property type="entry name" value="His-Me finger endonucleases"/>
    <property type="match status" value="1"/>
</dbReference>
<evidence type="ECO:0000256" key="6">
    <source>
        <dbReference type="ARBA" id="ARBA00022932"/>
    </source>
</evidence>
<dbReference type="InterPro" id="IPR004868">
    <property type="entry name" value="DNA-dir_DNA_pol_B_mt/vir"/>
</dbReference>
<dbReference type="GO" id="GO:0003677">
    <property type="term" value="F:DNA binding"/>
    <property type="evidence" value="ECO:0007669"/>
    <property type="project" value="UniProtKB-KW"/>
</dbReference>
<comment type="catalytic activity">
    <reaction evidence="8">
        <text>DNA(n) + a 2'-deoxyribonucleoside 5'-triphosphate = DNA(n+1) + diphosphate</text>
        <dbReference type="Rhea" id="RHEA:22508"/>
        <dbReference type="Rhea" id="RHEA-COMP:17339"/>
        <dbReference type="Rhea" id="RHEA-COMP:17340"/>
        <dbReference type="ChEBI" id="CHEBI:33019"/>
        <dbReference type="ChEBI" id="CHEBI:61560"/>
        <dbReference type="ChEBI" id="CHEBI:173112"/>
        <dbReference type="EC" id="2.7.7.7"/>
    </reaction>
</comment>
<dbReference type="SUPFAM" id="SSF53098">
    <property type="entry name" value="Ribonuclease H-like"/>
    <property type="match status" value="1"/>
</dbReference>
<dbReference type="Proteomes" id="UP001283361">
    <property type="component" value="Unassembled WGS sequence"/>
</dbReference>
<dbReference type="GO" id="GO:0000166">
    <property type="term" value="F:nucleotide binding"/>
    <property type="evidence" value="ECO:0007669"/>
    <property type="project" value="InterPro"/>
</dbReference>
<dbReference type="InterPro" id="IPR043502">
    <property type="entry name" value="DNA/RNA_pol_sf"/>
</dbReference>
<evidence type="ECO:0000256" key="3">
    <source>
        <dbReference type="ARBA" id="ARBA00022679"/>
    </source>
</evidence>
<evidence type="ECO:0000256" key="2">
    <source>
        <dbReference type="ARBA" id="ARBA00012417"/>
    </source>
</evidence>
<keyword evidence="5" id="KW-0235">DNA replication</keyword>
<comment type="caution">
    <text evidence="11">The sequence shown here is derived from an EMBL/GenBank/DDBJ whole genome shotgun (WGS) entry which is preliminary data.</text>
</comment>
<keyword evidence="4" id="KW-0548">Nucleotidyltransferase</keyword>
<evidence type="ECO:0000313" key="11">
    <source>
        <dbReference type="EMBL" id="KAK3766883.1"/>
    </source>
</evidence>
<keyword evidence="7" id="KW-0238">DNA-binding</keyword>
<evidence type="ECO:0000256" key="7">
    <source>
        <dbReference type="ARBA" id="ARBA00023125"/>
    </source>
</evidence>
<comment type="similarity">
    <text evidence="1">Belongs to the DNA polymerase type-B family.</text>
</comment>
<evidence type="ECO:0000256" key="9">
    <source>
        <dbReference type="SAM" id="MobiDB-lite"/>
    </source>
</evidence>
<organism evidence="11 12">
    <name type="scientific">Elysia crispata</name>
    <name type="common">lettuce slug</name>
    <dbReference type="NCBI Taxonomy" id="231223"/>
    <lineage>
        <taxon>Eukaryota</taxon>
        <taxon>Metazoa</taxon>
        <taxon>Spiralia</taxon>
        <taxon>Lophotrochozoa</taxon>
        <taxon>Mollusca</taxon>
        <taxon>Gastropoda</taxon>
        <taxon>Heterobranchia</taxon>
        <taxon>Euthyneura</taxon>
        <taxon>Panpulmonata</taxon>
        <taxon>Sacoglossa</taxon>
        <taxon>Placobranchoidea</taxon>
        <taxon>Plakobranchidae</taxon>
        <taxon>Elysia</taxon>
    </lineage>
</organism>
<dbReference type="EMBL" id="JAWDGP010004190">
    <property type="protein sequence ID" value="KAK3766883.1"/>
    <property type="molecule type" value="Genomic_DNA"/>
</dbReference>
<evidence type="ECO:0000256" key="4">
    <source>
        <dbReference type="ARBA" id="ARBA00022695"/>
    </source>
</evidence>
<feature type="region of interest" description="Disordered" evidence="9">
    <location>
        <begin position="1"/>
        <end position="109"/>
    </location>
</feature>
<proteinExistence type="inferred from homology"/>
<dbReference type="InterPro" id="IPR044925">
    <property type="entry name" value="His-Me_finger_sf"/>
</dbReference>
<evidence type="ECO:0000256" key="8">
    <source>
        <dbReference type="ARBA" id="ARBA00049244"/>
    </source>
</evidence>
<keyword evidence="3" id="KW-0808">Transferase</keyword>
<keyword evidence="12" id="KW-1185">Reference proteome</keyword>
<dbReference type="EC" id="2.7.7.7" evidence="2"/>
<feature type="domain" description="DNA-directed DNA polymerase family B mitochondria/virus" evidence="10">
    <location>
        <begin position="463"/>
        <end position="774"/>
    </location>
</feature>
<keyword evidence="6" id="KW-0239">DNA-directed DNA polymerase</keyword>
<dbReference type="PANTHER" id="PTHR31511">
    <property type="entry name" value="PROTEIN CBG23764"/>
    <property type="match status" value="1"/>
</dbReference>
<dbReference type="InterPro" id="IPR038563">
    <property type="entry name" value="Endonuclease_7_sf"/>
</dbReference>
<dbReference type="SUPFAM" id="SSF56672">
    <property type="entry name" value="DNA/RNA polymerases"/>
    <property type="match status" value="1"/>
</dbReference>
<reference evidence="11" key="1">
    <citation type="journal article" date="2023" name="G3 (Bethesda)">
        <title>A reference genome for the long-term kleptoplast-retaining sea slug Elysia crispata morphotype clarki.</title>
        <authorList>
            <person name="Eastman K.E."/>
            <person name="Pendleton A.L."/>
            <person name="Shaikh M.A."/>
            <person name="Suttiyut T."/>
            <person name="Ogas R."/>
            <person name="Tomko P."/>
            <person name="Gavelis G."/>
            <person name="Widhalm J.R."/>
            <person name="Wisecaver J.H."/>
        </authorList>
    </citation>
    <scope>NUCLEOTIDE SEQUENCE</scope>
    <source>
        <strain evidence="11">ECLA1</strain>
    </source>
</reference>
<gene>
    <name evidence="11" type="ORF">RRG08_040406</name>
</gene>
<name>A0AAE0ZCG0_9GAST</name>
<dbReference type="GO" id="GO:0003887">
    <property type="term" value="F:DNA-directed DNA polymerase activity"/>
    <property type="evidence" value="ECO:0007669"/>
    <property type="project" value="UniProtKB-KW"/>
</dbReference>
<dbReference type="PANTHER" id="PTHR31511:SF12">
    <property type="entry name" value="RHO TERMINATION FACTOR N-TERMINAL DOMAIN-CONTAINING PROTEIN"/>
    <property type="match status" value="1"/>
</dbReference>
<protein>
    <recommendedName>
        <fullName evidence="2">DNA-directed DNA polymerase</fullName>
        <ecNumber evidence="2">2.7.7.7</ecNumber>
    </recommendedName>
</protein>
<dbReference type="AlphaFoldDB" id="A0AAE0ZCG0"/>
<dbReference type="GO" id="GO:0006260">
    <property type="term" value="P:DNA replication"/>
    <property type="evidence" value="ECO:0007669"/>
    <property type="project" value="UniProtKB-KW"/>
</dbReference>
<dbReference type="InterPro" id="IPR012337">
    <property type="entry name" value="RNaseH-like_sf"/>
</dbReference>
<accession>A0AAE0ZCG0</accession>
<evidence type="ECO:0000313" key="12">
    <source>
        <dbReference type="Proteomes" id="UP001283361"/>
    </source>
</evidence>
<sequence length="868" mass="98758">MSSGACPKSLKNSPFGGRDGRSANFLRGWQMDVPQGTHRALTPEPSPEYGTTDPRKTRGGAQSFKRRVEIPAGSQGGRPSGKRDHSSPRRNIPEAAGNSRKIDPERIWVGGSTGSQTLVRYRPISTSPGRILHPLPPEVKNKKAVVNVKNKDDHCLRWALRSALFQAADHTDRPTKYPTADGLDFTGIDAPTPISQIGKVERQNDLAINVFGWDKGVIVHHISKQPEDIPRINLLLIEKAGKFHYTWIKNLNRLLYDQNKHREQKHFCERCLHGYSREDLLEAHRLECKGIGQTAVRVEMPQEGKLTFQNHHKQLPAPYVIYADFEALTTKVEGPELDPTKSNTQKTQHHEACSYCYVVVRCDGKTEAPAQYRGPNAAEHFLRALQVEERGIQKVLAKPQDMRMTRADWESHRTASRCHVCDKPLEGDSVKDHCHITGKYRGAAHSACNLKLRLSPKTTTIPVVFHNLRGYDSHLLMQAISKVEGRVSCIPNNTEKYISFSLGQLHFIDSAQFLLAPLDKLVAANKPEAFQITARYEPDRALLMRKGVYPYEYMDSWDRFEETQLPPKEDFYSKLTGENISDSDYTHAQRVWETFVCQTLGNYTDLYCRTDVLLLADVFENFRKTSQKQYGLDPANYYTSPGLSWDALLKKTGVELELLTDYDQHLFIEKGMRGGISMVSKRHARANNPAVEGYDPEKPNSHILYLDANNLYGWAMSQPLPTGGFRWVEDCDGLVGTIKDQPADGPEGFILEVDLEHPQELYDEHNAYPLAPERIVVQKEWMSEYQHGLLGTGKASAEVEKLVPNLRDKNRYVLHYRNVLDYRNLQLYLGLGMKLRKIHRALCFEQSPWMEPYIRMNTELRKQATSVF</sequence>
<evidence type="ECO:0000259" key="10">
    <source>
        <dbReference type="Pfam" id="PF03175"/>
    </source>
</evidence>
<evidence type="ECO:0000256" key="5">
    <source>
        <dbReference type="ARBA" id="ARBA00022705"/>
    </source>
</evidence>
<evidence type="ECO:0000256" key="1">
    <source>
        <dbReference type="ARBA" id="ARBA00005755"/>
    </source>
</evidence>
<dbReference type="Pfam" id="PF03175">
    <property type="entry name" value="DNA_pol_B_2"/>
    <property type="match status" value="1"/>
</dbReference>